<dbReference type="SMART" id="SM00342">
    <property type="entry name" value="HTH_ARAC"/>
    <property type="match status" value="1"/>
</dbReference>
<keyword evidence="1" id="KW-0805">Transcription regulation</keyword>
<dbReference type="Gene3D" id="1.10.10.60">
    <property type="entry name" value="Homeodomain-like"/>
    <property type="match status" value="2"/>
</dbReference>
<reference evidence="6" key="2">
    <citation type="submission" date="2012-08" db="EMBL/GenBank/DDBJ databases">
        <title>Whole-genome sequence of Nocardiopsis alba strain ATCC BAA-2165 associated with honeybees.</title>
        <authorList>
            <person name="Qiao J."/>
            <person name="Chen L."/>
            <person name="Li Y."/>
            <person name="Wang J."/>
            <person name="Zhang W."/>
            <person name="Chen S."/>
        </authorList>
    </citation>
    <scope>NUCLEOTIDE SEQUENCE [LARGE SCALE GENOMIC DNA]</scope>
    <source>
        <strain evidence="6">ATCC BAA-2165 / BE74</strain>
    </source>
</reference>
<keyword evidence="3" id="KW-0804">Transcription</keyword>
<dbReference type="STRING" id="1205910.B005_4610"/>
<dbReference type="InterPro" id="IPR009057">
    <property type="entry name" value="Homeodomain-like_sf"/>
</dbReference>
<name>J7LB43_NOCAA</name>
<dbReference type="PROSITE" id="PS01124">
    <property type="entry name" value="HTH_ARAC_FAMILY_2"/>
    <property type="match status" value="1"/>
</dbReference>
<dbReference type="EMBL" id="CP003788">
    <property type="protein sequence ID" value="AFR07697.1"/>
    <property type="molecule type" value="Genomic_DNA"/>
</dbReference>
<evidence type="ECO:0000256" key="1">
    <source>
        <dbReference type="ARBA" id="ARBA00023015"/>
    </source>
</evidence>
<proteinExistence type="predicted"/>
<dbReference type="PATRIC" id="fig|1205910.3.peg.4351"/>
<feature type="domain" description="HTH araC/xylS-type" evidence="4">
    <location>
        <begin position="224"/>
        <end position="322"/>
    </location>
</feature>
<dbReference type="PANTHER" id="PTHR46796:SF13">
    <property type="entry name" value="HTH-TYPE TRANSCRIPTIONAL ACTIVATOR RHAS"/>
    <property type="match status" value="1"/>
</dbReference>
<accession>J7LB43</accession>
<dbReference type="AlphaFoldDB" id="J7LB43"/>
<evidence type="ECO:0000313" key="6">
    <source>
        <dbReference type="Proteomes" id="UP000003779"/>
    </source>
</evidence>
<dbReference type="GO" id="GO:0043565">
    <property type="term" value="F:sequence-specific DNA binding"/>
    <property type="evidence" value="ECO:0007669"/>
    <property type="project" value="InterPro"/>
</dbReference>
<dbReference type="SUPFAM" id="SSF46689">
    <property type="entry name" value="Homeodomain-like"/>
    <property type="match status" value="2"/>
</dbReference>
<evidence type="ECO:0000256" key="3">
    <source>
        <dbReference type="ARBA" id="ARBA00023163"/>
    </source>
</evidence>
<dbReference type="Pfam" id="PF12852">
    <property type="entry name" value="Cupin_6"/>
    <property type="match status" value="1"/>
</dbReference>
<dbReference type="eggNOG" id="COG2207">
    <property type="taxonomic scope" value="Bacteria"/>
</dbReference>
<gene>
    <name evidence="5" type="ordered locus">B005_4610</name>
</gene>
<keyword evidence="2" id="KW-0238">DNA-binding</keyword>
<dbReference type="PROSITE" id="PS00041">
    <property type="entry name" value="HTH_ARAC_FAMILY_1"/>
    <property type="match status" value="1"/>
</dbReference>
<dbReference type="InterPro" id="IPR032783">
    <property type="entry name" value="AraC_lig"/>
</dbReference>
<dbReference type="PANTHER" id="PTHR46796">
    <property type="entry name" value="HTH-TYPE TRANSCRIPTIONAL ACTIVATOR RHAS-RELATED"/>
    <property type="match status" value="1"/>
</dbReference>
<evidence type="ECO:0000256" key="2">
    <source>
        <dbReference type="ARBA" id="ARBA00023125"/>
    </source>
</evidence>
<reference evidence="5 6" key="1">
    <citation type="journal article" date="2012" name="J. Bacteriol.">
        <title>Whole-Genome Sequence of Nocardiopsis alba Strain ATCC BAA-2165, Associated with Honeybees.</title>
        <authorList>
            <person name="Qiao J."/>
            <person name="Chen L."/>
            <person name="Li Y."/>
            <person name="Wang J."/>
            <person name="Zhang W."/>
            <person name="Chen S."/>
        </authorList>
    </citation>
    <scope>NUCLEOTIDE SEQUENCE [LARGE SCALE GENOMIC DNA]</scope>
    <source>
        <strain evidence="6">ATCC BAA-2165 / BE74</strain>
    </source>
</reference>
<dbReference type="Pfam" id="PF12833">
    <property type="entry name" value="HTH_18"/>
    <property type="match status" value="1"/>
</dbReference>
<dbReference type="InterPro" id="IPR018060">
    <property type="entry name" value="HTH_AraC"/>
</dbReference>
<organism evidence="5 6">
    <name type="scientific">Nocardiopsis alba (strain ATCC BAA-2165 / BE74)</name>
    <dbReference type="NCBI Taxonomy" id="1205910"/>
    <lineage>
        <taxon>Bacteria</taxon>
        <taxon>Bacillati</taxon>
        <taxon>Actinomycetota</taxon>
        <taxon>Actinomycetes</taxon>
        <taxon>Streptosporangiales</taxon>
        <taxon>Nocardiopsidaceae</taxon>
        <taxon>Nocardiopsis</taxon>
    </lineage>
</organism>
<protein>
    <submittedName>
        <fullName evidence="5">Bacterial regulatory s, tetR family protein</fullName>
    </submittedName>
</protein>
<dbReference type="InterPro" id="IPR050204">
    <property type="entry name" value="AraC_XylS_family_regulators"/>
</dbReference>
<dbReference type="KEGG" id="nal:B005_4610"/>
<dbReference type="InterPro" id="IPR018062">
    <property type="entry name" value="HTH_AraC-typ_CS"/>
</dbReference>
<sequence length="331" mass="35685">MSSRRYSNVYDRGMDVLSDLLDGVRARGALFSKSIMNPPWGVRFAHDSPLTLVTMVRGRAWIVPEEGTPLELATGDTAILRSPGPHTIAHPADAPTSCVVLDGNRCLGPDGAPLTEEADLGLRTYGTSTDAPDLLLSGSYEVAGDLNRRLLSALPPVLMVPADHCHDGLGALIQEEIDCPAPGQQLVLDRLLDLALISRLRVWFTSPGVRPPAWYTAMADPIVGRALRLMHNRPAHPWTVASLAEHCGVSRASLARHFTALVGTPPMTYLAEWRVDLAAERLRGTDETVDAIARGVGYSTAFALSAAFKRVRGVTPTEHRRSPLPTTGQVA</sequence>
<evidence type="ECO:0000259" key="4">
    <source>
        <dbReference type="PROSITE" id="PS01124"/>
    </source>
</evidence>
<dbReference type="Proteomes" id="UP000003779">
    <property type="component" value="Chromosome"/>
</dbReference>
<dbReference type="GO" id="GO:0003700">
    <property type="term" value="F:DNA-binding transcription factor activity"/>
    <property type="evidence" value="ECO:0007669"/>
    <property type="project" value="InterPro"/>
</dbReference>
<dbReference type="HOGENOM" id="CLU_000445_81_0_11"/>
<evidence type="ECO:0000313" key="5">
    <source>
        <dbReference type="EMBL" id="AFR07697.1"/>
    </source>
</evidence>